<dbReference type="Proteomes" id="UP000187283">
    <property type="component" value="Unassembled WGS sequence"/>
</dbReference>
<organism evidence="2 3">
    <name type="scientific">Smittium culicis</name>
    <dbReference type="NCBI Taxonomy" id="133412"/>
    <lineage>
        <taxon>Eukaryota</taxon>
        <taxon>Fungi</taxon>
        <taxon>Fungi incertae sedis</taxon>
        <taxon>Zoopagomycota</taxon>
        <taxon>Kickxellomycotina</taxon>
        <taxon>Harpellomycetes</taxon>
        <taxon>Harpellales</taxon>
        <taxon>Legeriomycetaceae</taxon>
        <taxon>Smittium</taxon>
    </lineage>
</organism>
<gene>
    <name evidence="2" type="ORF">AYI70_g11016</name>
</gene>
<feature type="compositionally biased region" description="Polar residues" evidence="1">
    <location>
        <begin position="28"/>
        <end position="43"/>
    </location>
</feature>
<feature type="compositionally biased region" description="Polar residues" evidence="1">
    <location>
        <begin position="1"/>
        <end position="18"/>
    </location>
</feature>
<name>A0A1R1X3P1_9FUNG</name>
<evidence type="ECO:0000313" key="2">
    <source>
        <dbReference type="EMBL" id="OMJ09266.1"/>
    </source>
</evidence>
<comment type="caution">
    <text evidence="2">The sequence shown here is derived from an EMBL/GenBank/DDBJ whole genome shotgun (WGS) entry which is preliminary data.</text>
</comment>
<dbReference type="AlphaFoldDB" id="A0A1R1X3P1"/>
<dbReference type="EMBL" id="LSSN01005523">
    <property type="protein sequence ID" value="OMJ09266.1"/>
    <property type="molecule type" value="Genomic_DNA"/>
</dbReference>
<evidence type="ECO:0000313" key="3">
    <source>
        <dbReference type="Proteomes" id="UP000187283"/>
    </source>
</evidence>
<reference evidence="2 3" key="1">
    <citation type="submission" date="2017-01" db="EMBL/GenBank/DDBJ databases">
        <authorList>
            <person name="Mah S.A."/>
            <person name="Swanson W.J."/>
            <person name="Moy G.W."/>
            <person name="Vacquier V.D."/>
        </authorList>
    </citation>
    <scope>NUCLEOTIDE SEQUENCE [LARGE SCALE GENOMIC DNA]</scope>
    <source>
        <strain evidence="2 3">GSMNP</strain>
    </source>
</reference>
<protein>
    <submittedName>
        <fullName evidence="2">Uncharacterized protein</fullName>
    </submittedName>
</protein>
<feature type="compositionally biased region" description="Basic and acidic residues" evidence="1">
    <location>
        <begin position="190"/>
        <end position="200"/>
    </location>
</feature>
<feature type="region of interest" description="Disordered" evidence="1">
    <location>
        <begin position="423"/>
        <end position="445"/>
    </location>
</feature>
<feature type="region of interest" description="Disordered" evidence="1">
    <location>
        <begin position="174"/>
        <end position="226"/>
    </location>
</feature>
<accession>A0A1R1X3P1</accession>
<feature type="region of interest" description="Disordered" evidence="1">
    <location>
        <begin position="1"/>
        <end position="50"/>
    </location>
</feature>
<proteinExistence type="predicted"/>
<evidence type="ECO:0000256" key="1">
    <source>
        <dbReference type="SAM" id="MobiDB-lite"/>
    </source>
</evidence>
<feature type="compositionally biased region" description="Basic and acidic residues" evidence="1">
    <location>
        <begin position="207"/>
        <end position="219"/>
    </location>
</feature>
<sequence>MSSYNSKNDTIGNPQQAYSPGKIELTNRENVSSGVSRYGSPSISHHRKATDRRHELYKELKEALSTFTQDFFKSPLSVINQKKLFSTVFRTSAMDSDNPEVNFKLSSTDRHTDTAIYDTKYRLSAITRSIDFFVRKRTQGNNKVAVSNAIVFANSISVLLADVETHLSQFRINQEYRDAGDETDTPEDTGVEHRPSYRETDEQENFGAKERNPAHHSGFEHGNIFGPVISRQPDLVERSSQVIERSDFPPRNPLSGSLQRFERLPLGDSYWSVPVLRNMNKSTVQPSYKCQRATGKLQGYQDVSLNGQESGCILRHQYLHKLFQEAMRNQINQSARYIGTDVMTLYQQWDQGTDPVRTIHCEPSRRPIPAYYAYRMSRYRHVCEQNQSQTGHICVLKILPASSQDKFNQIMLYRVGEPINMSTVKSDPAQHKEDPPGEDNNNSNHAVLEISLVLS</sequence>
<keyword evidence="3" id="KW-1185">Reference proteome</keyword>